<dbReference type="KEGG" id="ddd:Dda3937_03830"/>
<evidence type="ECO:0000313" key="2">
    <source>
        <dbReference type="EMBL" id="ADM98155.1"/>
    </source>
</evidence>
<feature type="transmembrane region" description="Helical" evidence="1">
    <location>
        <begin position="7"/>
        <end position="29"/>
    </location>
</feature>
<dbReference type="HOGENOM" id="CLU_2449862_0_0_6"/>
<gene>
    <name evidence="2" type="ordered locus">Dda3937_03830</name>
</gene>
<organism evidence="2 3">
    <name type="scientific">Dickeya dadantii (strain 3937)</name>
    <name type="common">Erwinia chrysanthemi (strain 3937)</name>
    <dbReference type="NCBI Taxonomy" id="198628"/>
    <lineage>
        <taxon>Bacteria</taxon>
        <taxon>Pseudomonadati</taxon>
        <taxon>Pseudomonadota</taxon>
        <taxon>Gammaproteobacteria</taxon>
        <taxon>Enterobacterales</taxon>
        <taxon>Pectobacteriaceae</taxon>
        <taxon>Dickeya</taxon>
    </lineage>
</organism>
<reference evidence="2 3" key="1">
    <citation type="journal article" date="2011" name="J. Bacteriol.">
        <title>Genome sequence of the plant-pathogenic bacterium Dickeya dadantii 3937.</title>
        <authorList>
            <person name="Glasner J.D."/>
            <person name="Yang C.H."/>
            <person name="Reverchon S."/>
            <person name="Hugouvieux-Cotte-Pattat N."/>
            <person name="Condemine G."/>
            <person name="Bohin J.P."/>
            <person name="Van Gijsegem F."/>
            <person name="Yang S."/>
            <person name="Franza T."/>
            <person name="Expert D."/>
            <person name="Plunkett G. III"/>
            <person name="San Francisco M.J."/>
            <person name="Charkowski A.O."/>
            <person name="Py B."/>
            <person name="Bell K."/>
            <person name="Rauscher L."/>
            <person name="Rodriguez-Palenzuela P."/>
            <person name="Toussaint A."/>
            <person name="Holeva M.C."/>
            <person name="He S.Y."/>
            <person name="Douet V."/>
            <person name="Boccara M."/>
            <person name="Blanco C."/>
            <person name="Toth I."/>
            <person name="Anderson B.D."/>
            <person name="Biehl B.S."/>
            <person name="Mau B."/>
            <person name="Flynn S.M."/>
            <person name="Barras F."/>
            <person name="Lindeberg M."/>
            <person name="Birch P.R."/>
            <person name="Tsuyumu S."/>
            <person name="Shi X."/>
            <person name="Hibbing M."/>
            <person name="Yap M.N."/>
            <person name="Carpentier M."/>
            <person name="Dassa E."/>
            <person name="Umehara M."/>
            <person name="Kim J.F."/>
            <person name="Rusch M."/>
            <person name="Soni P."/>
            <person name="Mayhew G.F."/>
            <person name="Fouts D.E."/>
            <person name="Gill S.R."/>
            <person name="Blattner F.R."/>
            <person name="Keen N.T."/>
            <person name="Perna N.T."/>
        </authorList>
    </citation>
    <scope>NUCLEOTIDE SEQUENCE [LARGE SCALE GENOMIC DNA]</scope>
    <source>
        <strain evidence="2 3">3937</strain>
    </source>
</reference>
<dbReference type="AlphaFoldDB" id="E0SLZ7"/>
<protein>
    <submittedName>
        <fullName evidence="2">Uncharacterized protein</fullName>
    </submittedName>
</protein>
<accession>E0SLZ7</accession>
<keyword evidence="3" id="KW-1185">Reference proteome</keyword>
<keyword evidence="1" id="KW-0812">Transmembrane</keyword>
<evidence type="ECO:0000313" key="3">
    <source>
        <dbReference type="Proteomes" id="UP000006859"/>
    </source>
</evidence>
<keyword evidence="1" id="KW-1133">Transmembrane helix</keyword>
<dbReference type="EMBL" id="CP002038">
    <property type="protein sequence ID" value="ADM98155.1"/>
    <property type="molecule type" value="Genomic_DNA"/>
</dbReference>
<sequence length="89" mass="10360">MRFDHCCYVPLMSLTIQSLSLCLLTMYLLNDVSIDQCFYANDQCVYAKQNECQTKALLFMGQLSIHQIVQHCTLLLIWQQLVNWPDVCP</sequence>
<keyword evidence="1" id="KW-0472">Membrane</keyword>
<proteinExistence type="predicted"/>
<evidence type="ECO:0000256" key="1">
    <source>
        <dbReference type="SAM" id="Phobius"/>
    </source>
</evidence>
<name>E0SLZ7_DICD3</name>
<dbReference type="Proteomes" id="UP000006859">
    <property type="component" value="Chromosome"/>
</dbReference>